<feature type="compositionally biased region" description="Polar residues" evidence="1">
    <location>
        <begin position="348"/>
        <end position="393"/>
    </location>
</feature>
<evidence type="ECO:0000313" key="2">
    <source>
        <dbReference type="EMBL" id="KAG2094668.1"/>
    </source>
</evidence>
<gene>
    <name evidence="2" type="ORF">F5147DRAFT_657140</name>
</gene>
<comment type="caution">
    <text evidence="2">The sequence shown here is derived from an EMBL/GenBank/DDBJ whole genome shotgun (WGS) entry which is preliminary data.</text>
</comment>
<feature type="region of interest" description="Disordered" evidence="1">
    <location>
        <begin position="204"/>
        <end position="253"/>
    </location>
</feature>
<feature type="compositionally biased region" description="Basic and acidic residues" evidence="1">
    <location>
        <begin position="223"/>
        <end position="232"/>
    </location>
</feature>
<keyword evidence="3" id="KW-1185">Reference proteome</keyword>
<dbReference type="InterPro" id="IPR011989">
    <property type="entry name" value="ARM-like"/>
</dbReference>
<feature type="region of interest" description="Disordered" evidence="1">
    <location>
        <begin position="271"/>
        <end position="423"/>
    </location>
</feature>
<accession>A0A9P7EWI8</accession>
<dbReference type="EMBL" id="JABBWM010000078">
    <property type="protein sequence ID" value="KAG2094668.1"/>
    <property type="molecule type" value="Genomic_DNA"/>
</dbReference>
<feature type="compositionally biased region" description="Pro residues" evidence="1">
    <location>
        <begin position="486"/>
        <end position="497"/>
    </location>
</feature>
<organism evidence="2 3">
    <name type="scientific">Suillus discolor</name>
    <dbReference type="NCBI Taxonomy" id="1912936"/>
    <lineage>
        <taxon>Eukaryota</taxon>
        <taxon>Fungi</taxon>
        <taxon>Dikarya</taxon>
        <taxon>Basidiomycota</taxon>
        <taxon>Agaricomycotina</taxon>
        <taxon>Agaricomycetes</taxon>
        <taxon>Agaricomycetidae</taxon>
        <taxon>Boletales</taxon>
        <taxon>Suillineae</taxon>
        <taxon>Suillaceae</taxon>
        <taxon>Suillus</taxon>
    </lineage>
</organism>
<protein>
    <submittedName>
        <fullName evidence="2">Uncharacterized protein</fullName>
    </submittedName>
</protein>
<feature type="region of interest" description="Disordered" evidence="1">
    <location>
        <begin position="458"/>
        <end position="515"/>
    </location>
</feature>
<dbReference type="GeneID" id="64696477"/>
<dbReference type="Proteomes" id="UP000823399">
    <property type="component" value="Unassembled WGS sequence"/>
</dbReference>
<feature type="compositionally biased region" description="Polar residues" evidence="1">
    <location>
        <begin position="204"/>
        <end position="222"/>
    </location>
</feature>
<reference evidence="2" key="1">
    <citation type="journal article" date="2020" name="New Phytol.">
        <title>Comparative genomics reveals dynamic genome evolution in host specialist ectomycorrhizal fungi.</title>
        <authorList>
            <person name="Lofgren L.A."/>
            <person name="Nguyen N.H."/>
            <person name="Vilgalys R."/>
            <person name="Ruytinx J."/>
            <person name="Liao H.L."/>
            <person name="Branco S."/>
            <person name="Kuo A."/>
            <person name="LaButti K."/>
            <person name="Lipzen A."/>
            <person name="Andreopoulos W."/>
            <person name="Pangilinan J."/>
            <person name="Riley R."/>
            <person name="Hundley H."/>
            <person name="Na H."/>
            <person name="Barry K."/>
            <person name="Grigoriev I.V."/>
            <person name="Stajich J.E."/>
            <person name="Kennedy P.G."/>
        </authorList>
    </citation>
    <scope>NUCLEOTIDE SEQUENCE</scope>
    <source>
        <strain evidence="2">FC423</strain>
    </source>
</reference>
<name>A0A9P7EWI8_9AGAM</name>
<dbReference type="RefSeq" id="XP_041287630.1">
    <property type="nucleotide sequence ID" value="XM_041434218.1"/>
</dbReference>
<evidence type="ECO:0000313" key="3">
    <source>
        <dbReference type="Proteomes" id="UP000823399"/>
    </source>
</evidence>
<sequence>MKPYTLPMLRVLLQKTNDSNQAVAANVLMCLGEVAAVGREDMASHLSELMQAIISKLSNLAHVKVVMNHNYFSVPVTPALVTSHTSNWGISTKSSYNHLMAFCDNPRILTVRHFLSWFAQSESESAMCLVDGKSNNIYTCLGVMPSNEISDEDVLVDGAPPGSHTDHTIPAQILGKRPHEGEDPNSDEEQLLQECVLDTINQDRASNQDEGALITTSEQSSSKGKEWDSEKVHPKKRPRGADEPSTAPSGGSVSRIFRNVYATRLFGIGLPASSSSSSRPDNLHDAQSTQKARQSVTFSPKVKIMPAAGGHTGATEPLAPEASSTEKNSETDNETRNAIVLDAPPSIADTNSPSDQNSLVNSRRGSSNIHNASCTFPDHVQSQQGLLSATQGDSEVDGSDRTDNIGASNEMDTDLGSNGRIARAQPRRECTFVPASKDDFDPVPPTLLLKHAVDPAVPNVSPGDRPGGLGPDPVPPQPLAHAPVAPAIPAPAPPAPASPVGIGARLPTSGHLQFC</sequence>
<evidence type="ECO:0000256" key="1">
    <source>
        <dbReference type="SAM" id="MobiDB-lite"/>
    </source>
</evidence>
<feature type="compositionally biased region" description="Polar residues" evidence="1">
    <location>
        <begin position="285"/>
        <end position="298"/>
    </location>
</feature>
<dbReference type="AlphaFoldDB" id="A0A9P7EWI8"/>
<dbReference type="Gene3D" id="1.25.10.10">
    <property type="entry name" value="Leucine-rich Repeat Variant"/>
    <property type="match status" value="1"/>
</dbReference>
<feature type="region of interest" description="Disordered" evidence="1">
    <location>
        <begin position="157"/>
        <end position="188"/>
    </location>
</feature>
<proteinExistence type="predicted"/>